<organism evidence="2 3">
    <name type="scientific">Jiangella alkaliphila</name>
    <dbReference type="NCBI Taxonomy" id="419479"/>
    <lineage>
        <taxon>Bacteria</taxon>
        <taxon>Bacillati</taxon>
        <taxon>Actinomycetota</taxon>
        <taxon>Actinomycetes</taxon>
        <taxon>Jiangellales</taxon>
        <taxon>Jiangellaceae</taxon>
        <taxon>Jiangella</taxon>
    </lineage>
</organism>
<protein>
    <submittedName>
        <fullName evidence="2">Acetyltransferase (GNAT) family protein</fullName>
    </submittedName>
</protein>
<proteinExistence type="predicted"/>
<dbReference type="InterPro" id="IPR016181">
    <property type="entry name" value="Acyl_CoA_acyltransferase"/>
</dbReference>
<dbReference type="SUPFAM" id="SSF55729">
    <property type="entry name" value="Acyl-CoA N-acyltransferases (Nat)"/>
    <property type="match status" value="1"/>
</dbReference>
<name>A0A1H2L8D2_9ACTN</name>
<dbReference type="Proteomes" id="UP000182977">
    <property type="component" value="Chromosome I"/>
</dbReference>
<dbReference type="Gene3D" id="3.40.630.30">
    <property type="match status" value="1"/>
</dbReference>
<dbReference type="PROSITE" id="PS51186">
    <property type="entry name" value="GNAT"/>
    <property type="match status" value="1"/>
</dbReference>
<dbReference type="InterPro" id="IPR000182">
    <property type="entry name" value="GNAT_dom"/>
</dbReference>
<evidence type="ECO:0000259" key="1">
    <source>
        <dbReference type="PROSITE" id="PS51186"/>
    </source>
</evidence>
<reference evidence="3" key="1">
    <citation type="submission" date="2016-10" db="EMBL/GenBank/DDBJ databases">
        <authorList>
            <person name="Varghese N."/>
            <person name="Submissions S."/>
        </authorList>
    </citation>
    <scope>NUCLEOTIDE SEQUENCE [LARGE SCALE GENOMIC DNA]</scope>
    <source>
        <strain evidence="3">DSM 45079</strain>
    </source>
</reference>
<keyword evidence="2" id="KW-0808">Transferase</keyword>
<feature type="domain" description="N-acetyltransferase" evidence="1">
    <location>
        <begin position="11"/>
        <end position="201"/>
    </location>
</feature>
<keyword evidence="3" id="KW-1185">Reference proteome</keyword>
<accession>A0A1H2L8D2</accession>
<dbReference type="AlphaFoldDB" id="A0A1H2L8D2"/>
<gene>
    <name evidence="2" type="ORF">SAMN04488563_5482</name>
</gene>
<dbReference type="EMBL" id="LT629791">
    <property type="protein sequence ID" value="SDU77273.1"/>
    <property type="molecule type" value="Genomic_DNA"/>
</dbReference>
<evidence type="ECO:0000313" key="3">
    <source>
        <dbReference type="Proteomes" id="UP000182977"/>
    </source>
</evidence>
<dbReference type="Pfam" id="PF00583">
    <property type="entry name" value="Acetyltransf_1"/>
    <property type="match status" value="1"/>
</dbReference>
<evidence type="ECO:0000313" key="2">
    <source>
        <dbReference type="EMBL" id="SDU77273.1"/>
    </source>
</evidence>
<sequence length="207" mass="22206">MRQTAGMPADVRIHPATAERWDDLRVLLAPRAEGGDACWCLAWRLPSGEFGRMLGPDREDRLHELVGGDVPPGLLAYVDGEPAGWCNVGPRSAMARLVRSTTIHPVDDLPVWSVVCFVVRTGYRRRGLAEELLDGAVAFAAAHGAPALEGYPVETGGARISTSLAYVGTTGMFERAGFARVAGTNATSGRRPRFVMRHDLGEAAARA</sequence>
<dbReference type="STRING" id="419479.SAMN04488563_5482"/>
<dbReference type="GO" id="GO:0016747">
    <property type="term" value="F:acyltransferase activity, transferring groups other than amino-acyl groups"/>
    <property type="evidence" value="ECO:0007669"/>
    <property type="project" value="InterPro"/>
</dbReference>